<dbReference type="Gene3D" id="3.40.309.10">
    <property type="entry name" value="Aldehyde Dehydrogenase, Chain A, domain 2"/>
    <property type="match status" value="1"/>
</dbReference>
<organism evidence="5 6">
    <name type="scientific">Streptomyces akebiae</name>
    <dbReference type="NCBI Taxonomy" id="2865673"/>
    <lineage>
        <taxon>Bacteria</taxon>
        <taxon>Bacillati</taxon>
        <taxon>Actinomycetota</taxon>
        <taxon>Actinomycetes</taxon>
        <taxon>Kitasatosporales</taxon>
        <taxon>Streptomycetaceae</taxon>
        <taxon>Streptomyces</taxon>
    </lineage>
</organism>
<dbReference type="InterPro" id="IPR047110">
    <property type="entry name" value="GABD/Sad-like"/>
</dbReference>
<evidence type="ECO:0000313" key="5">
    <source>
        <dbReference type="EMBL" id="QYX81653.1"/>
    </source>
</evidence>
<dbReference type="InterPro" id="IPR044148">
    <property type="entry name" value="ALDH_GabD1-like"/>
</dbReference>
<dbReference type="Gene3D" id="3.40.605.10">
    <property type="entry name" value="Aldehyde Dehydrogenase, Chain A, domain 1"/>
    <property type="match status" value="1"/>
</dbReference>
<dbReference type="NCBIfam" id="NF006915">
    <property type="entry name" value="PRK09406.1"/>
    <property type="match status" value="1"/>
</dbReference>
<dbReference type="Proteomes" id="UP000827138">
    <property type="component" value="Chromosome"/>
</dbReference>
<keyword evidence="6" id="KW-1185">Reference proteome</keyword>
<sequence>MPIATVNPANGETLKTYDALGEEEIEHRLATADAAFRTYRTTSFAERSRLLRRAADLLDEDTEDVARVMTTEMGKPVKQARAEAAKCAKAMRWYADHAEVLLTDVEPSDADVKDSGASRVLVRYRPLGPVLAVMPWNFPLWQVIRFAAPALMAGNVGLLKHASNVPQTALYLEDLFRRAGFPEGCFQTLLVGSGAVEDILRDPRVKAATLTGSEPAGRAVASVAGDEIKKTVLELGGSDPYVVMPSADVGKAAEVAVTARVQNTGQSCIAAKRFIVHADVYDAFAERFVEAMKALRVGDPLDEDTDVGPLSSERGRADLEELVDEAVESGATVLCGAERPDGPGWFYPPTVLADITPEMRVHQEETFGPVATLYRVADVDEAIAIANDTPFGLSSNVWTRDSAEVERFVRDLDAGAVYVNGMTASHPAFPFGGVKRSGYGRELSGHGIREFCNITTVWHGA</sequence>
<dbReference type="InterPro" id="IPR016160">
    <property type="entry name" value="Ald_DH_CS_CYS"/>
</dbReference>
<dbReference type="Pfam" id="PF00171">
    <property type="entry name" value="Aldedh"/>
    <property type="match status" value="1"/>
</dbReference>
<dbReference type="PROSITE" id="PS00070">
    <property type="entry name" value="ALDEHYDE_DEHYDR_CYS"/>
    <property type="match status" value="1"/>
</dbReference>
<accession>A0ABX8Y0F5</accession>
<reference evidence="5 6" key="1">
    <citation type="submission" date="2021-08" db="EMBL/GenBank/DDBJ databases">
        <authorList>
            <person name="Ping M."/>
        </authorList>
    </citation>
    <scope>NUCLEOTIDE SEQUENCE [LARGE SCALE GENOMIC DNA]</scope>
    <source>
        <strain evidence="5 6">MG28</strain>
    </source>
</reference>
<proteinExistence type="inferred from homology"/>
<protein>
    <submittedName>
        <fullName evidence="5">NADP-dependent succinic semialdehyde dehydrogenase</fullName>
    </submittedName>
</protein>
<evidence type="ECO:0000256" key="1">
    <source>
        <dbReference type="ARBA" id="ARBA00009986"/>
    </source>
</evidence>
<dbReference type="CDD" id="cd07100">
    <property type="entry name" value="ALDH_SSADH1_GabD1"/>
    <property type="match status" value="1"/>
</dbReference>
<dbReference type="EMBL" id="CP080647">
    <property type="protein sequence ID" value="QYX81653.1"/>
    <property type="molecule type" value="Genomic_DNA"/>
</dbReference>
<evidence type="ECO:0000259" key="4">
    <source>
        <dbReference type="Pfam" id="PF00171"/>
    </source>
</evidence>
<evidence type="ECO:0000313" key="6">
    <source>
        <dbReference type="Proteomes" id="UP000827138"/>
    </source>
</evidence>
<name>A0ABX8Y0F5_9ACTN</name>
<dbReference type="PANTHER" id="PTHR43217:SF1">
    <property type="entry name" value="SUCCINATE SEMIALDEHYDE DEHYDROGENASE [NAD(P)+] SAD"/>
    <property type="match status" value="1"/>
</dbReference>
<dbReference type="InterPro" id="IPR016163">
    <property type="entry name" value="Ald_DH_C"/>
</dbReference>
<dbReference type="InterPro" id="IPR016162">
    <property type="entry name" value="Ald_DH_N"/>
</dbReference>
<dbReference type="InterPro" id="IPR016161">
    <property type="entry name" value="Ald_DH/histidinol_DH"/>
</dbReference>
<keyword evidence="3" id="KW-0560">Oxidoreductase</keyword>
<comment type="similarity">
    <text evidence="1">Belongs to the aldehyde dehydrogenase family.</text>
</comment>
<gene>
    <name evidence="5" type="ORF">K1J60_38380</name>
</gene>
<evidence type="ECO:0000256" key="2">
    <source>
        <dbReference type="ARBA" id="ARBA00022857"/>
    </source>
</evidence>
<feature type="domain" description="Aldehyde dehydrogenase" evidence="4">
    <location>
        <begin position="3"/>
        <end position="457"/>
    </location>
</feature>
<dbReference type="SUPFAM" id="SSF53720">
    <property type="entry name" value="ALDH-like"/>
    <property type="match status" value="1"/>
</dbReference>
<dbReference type="PANTHER" id="PTHR43217">
    <property type="entry name" value="SUCCINATE SEMIALDEHYDE DEHYDROGENASE [NAD(P)+] SAD"/>
    <property type="match status" value="1"/>
</dbReference>
<evidence type="ECO:0000256" key="3">
    <source>
        <dbReference type="ARBA" id="ARBA00023002"/>
    </source>
</evidence>
<dbReference type="InterPro" id="IPR015590">
    <property type="entry name" value="Aldehyde_DH_dom"/>
</dbReference>
<keyword evidence="2" id="KW-0521">NADP</keyword>
<dbReference type="RefSeq" id="WP_220650227.1">
    <property type="nucleotide sequence ID" value="NZ_CP080647.1"/>
</dbReference>